<dbReference type="PANTHER" id="PTHR11690">
    <property type="entry name" value="AMILORIDE-SENSITIVE SODIUM CHANNEL-RELATED"/>
    <property type="match status" value="1"/>
</dbReference>
<dbReference type="InterPro" id="IPR001873">
    <property type="entry name" value="ENaC"/>
</dbReference>
<comment type="similarity">
    <text evidence="2 12">Belongs to the amiloride-sensitive sodium channel (TC 1.A.6) family.</text>
</comment>
<keyword evidence="10 12" id="KW-0739">Sodium transport</keyword>
<keyword evidence="8 12" id="KW-0406">Ion transport</keyword>
<evidence type="ECO:0000256" key="5">
    <source>
        <dbReference type="ARBA" id="ARBA00022692"/>
    </source>
</evidence>
<proteinExistence type="inferred from homology"/>
<keyword evidence="6 13" id="KW-1133">Transmembrane helix</keyword>
<keyword evidence="11 12" id="KW-0407">Ion channel</keyword>
<keyword evidence="7" id="KW-0915">Sodium</keyword>
<evidence type="ECO:0000256" key="9">
    <source>
        <dbReference type="ARBA" id="ARBA00023136"/>
    </source>
</evidence>
<dbReference type="GeneID" id="126890542"/>
<dbReference type="EnsemblMetazoa" id="XM_050659550.1">
    <property type="protein sequence ID" value="XP_050515507.1"/>
    <property type="gene ID" value="LOC126890542"/>
</dbReference>
<evidence type="ECO:0000256" key="6">
    <source>
        <dbReference type="ARBA" id="ARBA00022989"/>
    </source>
</evidence>
<dbReference type="Pfam" id="PF00858">
    <property type="entry name" value="ASC"/>
    <property type="match status" value="1"/>
</dbReference>
<keyword evidence="9 13" id="KW-0472">Membrane</keyword>
<evidence type="ECO:0000256" key="13">
    <source>
        <dbReference type="SAM" id="Phobius"/>
    </source>
</evidence>
<evidence type="ECO:0008006" key="16">
    <source>
        <dbReference type="Google" id="ProtNLM"/>
    </source>
</evidence>
<evidence type="ECO:0000256" key="8">
    <source>
        <dbReference type="ARBA" id="ARBA00023065"/>
    </source>
</evidence>
<evidence type="ECO:0000313" key="14">
    <source>
        <dbReference type="EnsemblMetazoa" id="XP_050515507.1"/>
    </source>
</evidence>
<dbReference type="PROSITE" id="PS01206">
    <property type="entry name" value="ASC"/>
    <property type="match status" value="1"/>
</dbReference>
<keyword evidence="5 12" id="KW-0812">Transmembrane</keyword>
<name>A0ABM5KZ93_DIAVI</name>
<evidence type="ECO:0000256" key="11">
    <source>
        <dbReference type="ARBA" id="ARBA00023303"/>
    </source>
</evidence>
<feature type="transmembrane region" description="Helical" evidence="13">
    <location>
        <begin position="477"/>
        <end position="503"/>
    </location>
</feature>
<evidence type="ECO:0000313" key="15">
    <source>
        <dbReference type="Proteomes" id="UP001652700"/>
    </source>
</evidence>
<protein>
    <recommendedName>
        <fullName evidence="16">Pickpocket protein 28-like</fullName>
    </recommendedName>
</protein>
<evidence type="ECO:0000256" key="12">
    <source>
        <dbReference type="RuleBase" id="RU000679"/>
    </source>
</evidence>
<evidence type="ECO:0000256" key="2">
    <source>
        <dbReference type="ARBA" id="ARBA00007193"/>
    </source>
</evidence>
<sequence length="529" mass="61709">MTEADITKSAPEDKLTSNLTLYFREYCQNSTIHGLKYLASNEKRMWYERLWWICSIALSLFLCISLIMSIYIKWENSPIIVSFATKETPIWQTPFPVLTICPETKATPNKFNYHKFLLLNRENESIDPENETKFGLLSLLCNYDENINIKSTFNGTPEDIIHFYEEVQPDFYKTISDCRFMGKRFNCRELFVPIFTEEGICYSFNMLDRHDIYREKVVHYKNFGSTFPTNWSLEHGYPIRDKRGTYPFRALFAGVVFALEAKLTVNESDLDYFCKSSIQGYKMEISHPSRVPRPKYDHIRIPLDQAIMATLILDMMSTSKAVKNYNPRRRNCYMPNERPLNYFKIYTQQNCKLECLTNYTLNKCGCTTAYMPRENITRICNGLDNHCVCLAEMDMLNASIDGHLLKLEGKQTSTECDCLPICSKMNYIIQSSQLNWNWAAEDSNYTKGKHMSMFQVFFKDNQFITSERNELFGPIDFVANLGGLLGLFIGFSMLSLIEIVYYITLRLIANFNIFGRKYWAGNTVKENIC</sequence>
<evidence type="ECO:0000256" key="7">
    <source>
        <dbReference type="ARBA" id="ARBA00023053"/>
    </source>
</evidence>
<evidence type="ECO:0000256" key="4">
    <source>
        <dbReference type="ARBA" id="ARBA00022461"/>
    </source>
</evidence>
<dbReference type="Gene3D" id="2.60.470.10">
    <property type="entry name" value="Acid-sensing ion channels like domains"/>
    <property type="match status" value="1"/>
</dbReference>
<keyword evidence="15" id="KW-1185">Reference proteome</keyword>
<keyword evidence="3 12" id="KW-0813">Transport</keyword>
<feature type="transmembrane region" description="Helical" evidence="13">
    <location>
        <begin position="50"/>
        <end position="72"/>
    </location>
</feature>
<keyword evidence="4 12" id="KW-0894">Sodium channel</keyword>
<dbReference type="PRINTS" id="PR01078">
    <property type="entry name" value="AMINACHANNEL"/>
</dbReference>
<dbReference type="RefSeq" id="XP_050515507.1">
    <property type="nucleotide sequence ID" value="XM_050659550.1"/>
</dbReference>
<comment type="subcellular location">
    <subcellularLocation>
        <location evidence="1">Membrane</location>
        <topology evidence="1">Multi-pass membrane protein</topology>
    </subcellularLocation>
</comment>
<organism evidence="14 15">
    <name type="scientific">Diabrotica virgifera virgifera</name>
    <name type="common">western corn rootworm</name>
    <dbReference type="NCBI Taxonomy" id="50390"/>
    <lineage>
        <taxon>Eukaryota</taxon>
        <taxon>Metazoa</taxon>
        <taxon>Ecdysozoa</taxon>
        <taxon>Arthropoda</taxon>
        <taxon>Hexapoda</taxon>
        <taxon>Insecta</taxon>
        <taxon>Pterygota</taxon>
        <taxon>Neoptera</taxon>
        <taxon>Endopterygota</taxon>
        <taxon>Coleoptera</taxon>
        <taxon>Polyphaga</taxon>
        <taxon>Cucujiformia</taxon>
        <taxon>Chrysomeloidea</taxon>
        <taxon>Chrysomelidae</taxon>
        <taxon>Galerucinae</taxon>
        <taxon>Diabroticina</taxon>
        <taxon>Diabroticites</taxon>
        <taxon>Diabrotica</taxon>
    </lineage>
</organism>
<dbReference type="InterPro" id="IPR020903">
    <property type="entry name" value="ENaC_CS"/>
</dbReference>
<evidence type="ECO:0000256" key="3">
    <source>
        <dbReference type="ARBA" id="ARBA00022448"/>
    </source>
</evidence>
<reference evidence="14" key="1">
    <citation type="submission" date="2025-05" db="UniProtKB">
        <authorList>
            <consortium name="EnsemblMetazoa"/>
        </authorList>
    </citation>
    <scope>IDENTIFICATION</scope>
</reference>
<dbReference type="Gene3D" id="1.10.287.770">
    <property type="entry name" value="YojJ-like"/>
    <property type="match status" value="1"/>
</dbReference>
<evidence type="ECO:0000256" key="10">
    <source>
        <dbReference type="ARBA" id="ARBA00023201"/>
    </source>
</evidence>
<dbReference type="PANTHER" id="PTHR11690:SF288">
    <property type="entry name" value="AMILORIDE-SENSITIVE NA+ CHANNEL-RELATED"/>
    <property type="match status" value="1"/>
</dbReference>
<accession>A0ABM5KZ93</accession>
<evidence type="ECO:0000256" key="1">
    <source>
        <dbReference type="ARBA" id="ARBA00004141"/>
    </source>
</evidence>
<dbReference type="Proteomes" id="UP001652700">
    <property type="component" value="Unplaced"/>
</dbReference>